<name>A0A1E5H0U8_9ENTE</name>
<reference evidence="2" key="1">
    <citation type="submission" date="2016-09" db="EMBL/GenBank/DDBJ databases">
        <authorList>
            <person name="Gulvik C.A."/>
        </authorList>
    </citation>
    <scope>NUCLEOTIDE SEQUENCE [LARGE SCALE GENOMIC DNA]</scope>
    <source>
        <strain evidence="2">LMG 8895</strain>
    </source>
</reference>
<gene>
    <name evidence="1" type="ORF">BCR25_16605</name>
</gene>
<comment type="caution">
    <text evidence="1">The sequence shown here is derived from an EMBL/GenBank/DDBJ whole genome shotgun (WGS) entry which is preliminary data.</text>
</comment>
<sequence length="63" mass="7268">MDKQLSWESFQKDNLHVCENSNNFVQKLYTNLDIPLLPIEKVQSNSSSLDFSNTLPLGSKWPK</sequence>
<dbReference type="AlphaFoldDB" id="A0A1E5H0U8"/>
<dbReference type="EMBL" id="MIJY01000006">
    <property type="protein sequence ID" value="OEG18442.1"/>
    <property type="molecule type" value="Genomic_DNA"/>
</dbReference>
<dbReference type="Proteomes" id="UP000095094">
    <property type="component" value="Unassembled WGS sequence"/>
</dbReference>
<protein>
    <submittedName>
        <fullName evidence="1">Uncharacterized protein</fullName>
    </submittedName>
</protein>
<proteinExistence type="predicted"/>
<evidence type="ECO:0000313" key="1">
    <source>
        <dbReference type="EMBL" id="OEG18442.1"/>
    </source>
</evidence>
<organism evidence="1 2">
    <name type="scientific">Enterococcus termitis</name>
    <dbReference type="NCBI Taxonomy" id="332950"/>
    <lineage>
        <taxon>Bacteria</taxon>
        <taxon>Bacillati</taxon>
        <taxon>Bacillota</taxon>
        <taxon>Bacilli</taxon>
        <taxon>Lactobacillales</taxon>
        <taxon>Enterococcaceae</taxon>
        <taxon>Enterococcus</taxon>
    </lineage>
</organism>
<evidence type="ECO:0000313" key="2">
    <source>
        <dbReference type="Proteomes" id="UP000095094"/>
    </source>
</evidence>
<keyword evidence="2" id="KW-1185">Reference proteome</keyword>
<accession>A0A1E5H0U8</accession>